<proteinExistence type="predicted"/>
<feature type="transmembrane region" description="Helical" evidence="2">
    <location>
        <begin position="122"/>
        <end position="143"/>
    </location>
</feature>
<dbReference type="EMBL" id="VHSG01000003">
    <property type="protein sequence ID" value="TQV85722.1"/>
    <property type="molecule type" value="Genomic_DNA"/>
</dbReference>
<evidence type="ECO:0000313" key="5">
    <source>
        <dbReference type="Proteomes" id="UP000319732"/>
    </source>
</evidence>
<dbReference type="InterPro" id="IPR050400">
    <property type="entry name" value="Bact_Cytoskel_RodZ"/>
</dbReference>
<dbReference type="Pfam" id="PF13413">
    <property type="entry name" value="HTH_25"/>
    <property type="match status" value="1"/>
</dbReference>
<feature type="compositionally biased region" description="Low complexity" evidence="1">
    <location>
        <begin position="1"/>
        <end position="11"/>
    </location>
</feature>
<dbReference type="OrthoDB" id="9790252at2"/>
<dbReference type="InterPro" id="IPR025194">
    <property type="entry name" value="RodZ-like_C"/>
</dbReference>
<keyword evidence="5" id="KW-1185">Reference proteome</keyword>
<keyword evidence="2" id="KW-0812">Transmembrane</keyword>
<keyword evidence="2" id="KW-1133">Transmembrane helix</keyword>
<comment type="caution">
    <text evidence="4">The sequence shown here is derived from an EMBL/GenBank/DDBJ whole genome shotgun (WGS) entry which is preliminary data.</text>
</comment>
<accession>A0A545U8C7</accession>
<feature type="compositionally biased region" description="Low complexity" evidence="1">
    <location>
        <begin position="188"/>
        <end position="212"/>
    </location>
</feature>
<evidence type="ECO:0000313" key="4">
    <source>
        <dbReference type="EMBL" id="TQV85722.1"/>
    </source>
</evidence>
<evidence type="ECO:0000256" key="2">
    <source>
        <dbReference type="SAM" id="Phobius"/>
    </source>
</evidence>
<dbReference type="PANTHER" id="PTHR34475">
    <property type="match status" value="1"/>
</dbReference>
<dbReference type="InterPro" id="IPR010982">
    <property type="entry name" value="Lambda_DNA-bd_dom_sf"/>
</dbReference>
<reference evidence="4 5" key="1">
    <citation type="submission" date="2019-06" db="EMBL/GenBank/DDBJ databases">
        <title>Whole genome sequence for Cellvibrionaceae sp. R142.</title>
        <authorList>
            <person name="Wang G."/>
        </authorList>
    </citation>
    <scope>NUCLEOTIDE SEQUENCE [LARGE SCALE GENOMIC DNA]</scope>
    <source>
        <strain evidence="4 5">R142</strain>
    </source>
</reference>
<protein>
    <submittedName>
        <fullName evidence="4">Helix-turn-helix domain-containing protein</fullName>
    </submittedName>
</protein>
<feature type="domain" description="Cytoskeleton protein RodZ-like C-terminal" evidence="3">
    <location>
        <begin position="232"/>
        <end position="302"/>
    </location>
</feature>
<dbReference type="Proteomes" id="UP000319732">
    <property type="component" value="Unassembled WGS sequence"/>
</dbReference>
<gene>
    <name evidence="4" type="ORF">FKG94_02445</name>
</gene>
<name>A0A545U8C7_9GAMM</name>
<organism evidence="4 5">
    <name type="scientific">Exilibacterium tricleocarpae</name>
    <dbReference type="NCBI Taxonomy" id="2591008"/>
    <lineage>
        <taxon>Bacteria</taxon>
        <taxon>Pseudomonadati</taxon>
        <taxon>Pseudomonadota</taxon>
        <taxon>Gammaproteobacteria</taxon>
        <taxon>Cellvibrionales</taxon>
        <taxon>Cellvibrionaceae</taxon>
        <taxon>Exilibacterium</taxon>
    </lineage>
</organism>
<evidence type="ECO:0000256" key="1">
    <source>
        <dbReference type="SAM" id="MobiDB-lite"/>
    </source>
</evidence>
<dbReference type="PANTHER" id="PTHR34475:SF1">
    <property type="entry name" value="CYTOSKELETON PROTEIN RODZ"/>
    <property type="match status" value="1"/>
</dbReference>
<dbReference type="Pfam" id="PF13464">
    <property type="entry name" value="RodZ_C"/>
    <property type="match status" value="1"/>
</dbReference>
<dbReference type="Gene3D" id="1.10.260.40">
    <property type="entry name" value="lambda repressor-like DNA-binding domains"/>
    <property type="match status" value="1"/>
</dbReference>
<feature type="region of interest" description="Disordered" evidence="1">
    <location>
        <begin position="1"/>
        <end position="22"/>
    </location>
</feature>
<dbReference type="AlphaFoldDB" id="A0A545U8C7"/>
<feature type="region of interest" description="Disordered" evidence="1">
    <location>
        <begin position="149"/>
        <end position="216"/>
    </location>
</feature>
<dbReference type="GO" id="GO:0003677">
    <property type="term" value="F:DNA binding"/>
    <property type="evidence" value="ECO:0007669"/>
    <property type="project" value="InterPro"/>
</dbReference>
<evidence type="ECO:0000259" key="3">
    <source>
        <dbReference type="Pfam" id="PF13464"/>
    </source>
</evidence>
<keyword evidence="2" id="KW-0472">Membrane</keyword>
<sequence length="306" mass="31705">MSMSADDTSTTSPPPATDHTPGARLRAAREAANLTPQSVAAELRIPEDKLCALEQDHYEYMVSETFVRGYIRRYAGLVNLDGDELVACYDHYLAEMRRTTERVTQADLGTGRQAAARRLPSWMMPAAIASALMLVWVLAVNLFEEPQSPGPMAAPGTGVAGESPAPSGPASIDSDGLQDQPAPAGELASMAPATAEPAPAAPVSAEPAADASGPADLVAPAPQVAAVSDSLELSFTDECWVEVTDAGGKVLIADLQRAGQTVSLSGAAPFNIMLGNARAVAVTLNGAAVAVNPQSGRKTLRFIVGE</sequence>